<evidence type="ECO:0000259" key="4">
    <source>
        <dbReference type="Pfam" id="PF00501"/>
    </source>
</evidence>
<evidence type="ECO:0000256" key="1">
    <source>
        <dbReference type="ARBA" id="ARBA00022741"/>
    </source>
</evidence>
<dbReference type="EMBL" id="BOMN01000089">
    <property type="protein sequence ID" value="GIE23336.1"/>
    <property type="molecule type" value="Genomic_DNA"/>
</dbReference>
<accession>A0ABQ3ZXM8</accession>
<evidence type="ECO:0000313" key="6">
    <source>
        <dbReference type="Proteomes" id="UP000603200"/>
    </source>
</evidence>
<dbReference type="CDD" id="cd05907">
    <property type="entry name" value="VL_LC_FACS_like"/>
    <property type="match status" value="1"/>
</dbReference>
<keyword evidence="6" id="KW-1185">Reference proteome</keyword>
<dbReference type="InterPro" id="IPR000873">
    <property type="entry name" value="AMP-dep_synth/lig_dom"/>
</dbReference>
<dbReference type="Pfam" id="PF00501">
    <property type="entry name" value="AMP-binding"/>
    <property type="match status" value="1"/>
</dbReference>
<dbReference type="InterPro" id="IPR020845">
    <property type="entry name" value="AMP-binding_CS"/>
</dbReference>
<evidence type="ECO:0000256" key="3">
    <source>
        <dbReference type="ARBA" id="ARBA00024484"/>
    </source>
</evidence>
<dbReference type="InterPro" id="IPR045851">
    <property type="entry name" value="AMP-bd_C_sf"/>
</dbReference>
<keyword evidence="2" id="KW-0067">ATP-binding</keyword>
<dbReference type="Pfam" id="PF23562">
    <property type="entry name" value="AMP-binding_C_3"/>
    <property type="match status" value="1"/>
</dbReference>
<reference evidence="5 6" key="1">
    <citation type="submission" date="2021-01" db="EMBL/GenBank/DDBJ databases">
        <title>Whole genome shotgun sequence of Actinoplanes humidus NBRC 14915.</title>
        <authorList>
            <person name="Komaki H."/>
            <person name="Tamura T."/>
        </authorList>
    </citation>
    <scope>NUCLEOTIDE SEQUENCE [LARGE SCALE GENOMIC DNA]</scope>
    <source>
        <strain evidence="5 6">NBRC 14915</strain>
    </source>
</reference>
<protein>
    <submittedName>
        <fullName evidence="5">AMP-binding protein</fullName>
    </submittedName>
</protein>
<dbReference type="SUPFAM" id="SSF56801">
    <property type="entry name" value="Acetyl-CoA synthetase-like"/>
    <property type="match status" value="1"/>
</dbReference>
<dbReference type="RefSeq" id="WP_203840394.1">
    <property type="nucleotide sequence ID" value="NZ_BAAATV010000009.1"/>
</dbReference>
<evidence type="ECO:0000256" key="2">
    <source>
        <dbReference type="ARBA" id="ARBA00022840"/>
    </source>
</evidence>
<feature type="domain" description="AMP-dependent synthetase/ligase" evidence="4">
    <location>
        <begin position="15"/>
        <end position="367"/>
    </location>
</feature>
<organism evidence="5 6">
    <name type="scientific">Winogradskya humida</name>
    <dbReference type="NCBI Taxonomy" id="113566"/>
    <lineage>
        <taxon>Bacteria</taxon>
        <taxon>Bacillati</taxon>
        <taxon>Actinomycetota</taxon>
        <taxon>Actinomycetes</taxon>
        <taxon>Micromonosporales</taxon>
        <taxon>Micromonosporaceae</taxon>
        <taxon>Winogradskya</taxon>
    </lineage>
</organism>
<comment type="caution">
    <text evidence="5">The sequence shown here is derived from an EMBL/GenBank/DDBJ whole genome shotgun (WGS) entry which is preliminary data.</text>
</comment>
<dbReference type="PANTHER" id="PTHR43272">
    <property type="entry name" value="LONG-CHAIN-FATTY-ACID--COA LIGASE"/>
    <property type="match status" value="1"/>
</dbReference>
<keyword evidence="1" id="KW-0547">Nucleotide-binding</keyword>
<proteinExistence type="predicted"/>
<gene>
    <name evidence="5" type="ORF">Ahu01nite_064380</name>
</gene>
<dbReference type="InterPro" id="IPR042099">
    <property type="entry name" value="ANL_N_sf"/>
</dbReference>
<sequence>MTATHGGAATLCAAFQATVARTPDAVALRTAGGGTTLTWSQYAARVREIASGLRALGVGPGDTVALLLTNRPEFHLVDTAVQHLGAVPFSCYHSSSPEQVGYLLTASGARTVITESRLAPLLHGRALDHLISVDGAPGVSLDAVIAAGDPDFDLEEAAARITPDHLLTIVYTSGTTGAPKGVEITHANMTAMCRISATALGMVAGDRLISFLPSAHIADRWANHYLHSWCGTELTTLADPREIVGALLDVRPTLFGAVPQVWQRIAGGLQRLPREVPDPLARLGLDQVRLAITSAAPTPPAVVAYLTSAGVPLSEGWGMSELAGMATMNPPGAVRPGTVGLPLPGVETRLEADGELLVRGPMVMRGYRDRPDETRAVLDDDGWLHTGDIATADADGYLTIVDRKKELLITAGGENIAPAPIEQALLTHCPTVSHVVVAGDGRPYLVALLVSDSAPGDLEAGIAAANATFPSFSRIRAFAVVTDQWDPGGGLLTPTMKVRRRPVLRAYADRIEALYPDA</sequence>
<name>A0ABQ3ZXM8_9ACTN</name>
<comment type="catalytic activity">
    <reaction evidence="3">
        <text>a long-chain fatty acid + ATP + CoA = a long-chain fatty acyl-CoA + AMP + diphosphate</text>
        <dbReference type="Rhea" id="RHEA:15421"/>
        <dbReference type="ChEBI" id="CHEBI:30616"/>
        <dbReference type="ChEBI" id="CHEBI:33019"/>
        <dbReference type="ChEBI" id="CHEBI:57287"/>
        <dbReference type="ChEBI" id="CHEBI:57560"/>
        <dbReference type="ChEBI" id="CHEBI:83139"/>
        <dbReference type="ChEBI" id="CHEBI:456215"/>
        <dbReference type="EC" id="6.2.1.3"/>
    </reaction>
    <physiologicalReaction direction="left-to-right" evidence="3">
        <dbReference type="Rhea" id="RHEA:15422"/>
    </physiologicalReaction>
</comment>
<dbReference type="Proteomes" id="UP000603200">
    <property type="component" value="Unassembled WGS sequence"/>
</dbReference>
<evidence type="ECO:0000313" key="5">
    <source>
        <dbReference type="EMBL" id="GIE23336.1"/>
    </source>
</evidence>
<dbReference type="Gene3D" id="3.40.50.12780">
    <property type="entry name" value="N-terminal domain of ligase-like"/>
    <property type="match status" value="1"/>
</dbReference>
<dbReference type="PROSITE" id="PS00455">
    <property type="entry name" value="AMP_BINDING"/>
    <property type="match status" value="1"/>
</dbReference>
<dbReference type="PANTHER" id="PTHR43272:SF33">
    <property type="entry name" value="AMP-BINDING DOMAIN-CONTAINING PROTEIN-RELATED"/>
    <property type="match status" value="1"/>
</dbReference>
<dbReference type="Gene3D" id="3.30.300.30">
    <property type="match status" value="1"/>
</dbReference>